<evidence type="ECO:0000259" key="1">
    <source>
        <dbReference type="Pfam" id="PF13643"/>
    </source>
</evidence>
<feature type="domain" description="DUF4145" evidence="1">
    <location>
        <begin position="37"/>
        <end position="126"/>
    </location>
</feature>
<evidence type="ECO:0000313" key="2">
    <source>
        <dbReference type="EMBL" id="GAA0751188.1"/>
    </source>
</evidence>
<organism evidence="2 3">
    <name type="scientific">Ideonella azotifigens</name>
    <dbReference type="NCBI Taxonomy" id="513160"/>
    <lineage>
        <taxon>Bacteria</taxon>
        <taxon>Pseudomonadati</taxon>
        <taxon>Pseudomonadota</taxon>
        <taxon>Betaproteobacteria</taxon>
        <taxon>Burkholderiales</taxon>
        <taxon>Sphaerotilaceae</taxon>
        <taxon>Ideonella</taxon>
    </lineage>
</organism>
<dbReference type="Proteomes" id="UP001500279">
    <property type="component" value="Unassembled WGS sequence"/>
</dbReference>
<reference evidence="2 3" key="1">
    <citation type="journal article" date="2019" name="Int. J. Syst. Evol. Microbiol.">
        <title>The Global Catalogue of Microorganisms (GCM) 10K type strain sequencing project: providing services to taxonomists for standard genome sequencing and annotation.</title>
        <authorList>
            <consortium name="The Broad Institute Genomics Platform"/>
            <consortium name="The Broad Institute Genome Sequencing Center for Infectious Disease"/>
            <person name="Wu L."/>
            <person name="Ma J."/>
        </authorList>
    </citation>
    <scope>NUCLEOTIDE SEQUENCE [LARGE SCALE GENOMIC DNA]</scope>
    <source>
        <strain evidence="2 3">JCM 15503</strain>
    </source>
</reference>
<proteinExistence type="predicted"/>
<keyword evidence="3" id="KW-1185">Reference proteome</keyword>
<evidence type="ECO:0000313" key="3">
    <source>
        <dbReference type="Proteomes" id="UP001500279"/>
    </source>
</evidence>
<name>A0ABN1K0E5_9BURK</name>
<dbReference type="Pfam" id="PF13643">
    <property type="entry name" value="DUF4145"/>
    <property type="match status" value="1"/>
</dbReference>
<comment type="caution">
    <text evidence="2">The sequence shown here is derived from an EMBL/GenBank/DDBJ whole genome shotgun (WGS) entry which is preliminary data.</text>
</comment>
<protein>
    <recommendedName>
        <fullName evidence="1">DUF4145 domain-containing protein</fullName>
    </recommendedName>
</protein>
<accession>A0ABN1K0E5</accession>
<sequence length="149" mass="16377">MFCVYDLQSNVVKSYPPQRIDFDSKAIPATIVKTFEEALSCQAEGMHVAAAIMIRRTLEELCQDKGATGANLKARVNTLQSSVVLPQGLLAAMDDLRLLGNDAAHIEAQTYDAIGQDELEVAIELTKEILKAVYQLDDLLGRLRALKKT</sequence>
<dbReference type="EMBL" id="BAAAEW010000013">
    <property type="protein sequence ID" value="GAA0751188.1"/>
    <property type="molecule type" value="Genomic_DNA"/>
</dbReference>
<gene>
    <name evidence="2" type="ORF">GCM10009107_23740</name>
</gene>
<dbReference type="InterPro" id="IPR025285">
    <property type="entry name" value="DUF4145"/>
</dbReference>